<reference evidence="5" key="3">
    <citation type="journal article" date="2012" name="PLoS Pathog.">
        <title>Comparative genomics of the apicomplexan parasites Toxoplasma gondii and Neospora caninum: Coccidia differing in host range and transmission strategy.</title>
        <authorList>
            <person name="Reid A.J."/>
            <person name="Vermont S.J."/>
            <person name="Cotton J.A."/>
            <person name="Harris D."/>
            <person name="Hill-Cawthorne G.A."/>
            <person name="Konen-Waisman S."/>
            <person name="Latham S.M."/>
            <person name="Mourier T."/>
            <person name="Norton R."/>
            <person name="Quail M.A."/>
            <person name="Sanders M."/>
            <person name="Shanmugam D."/>
            <person name="Sohal A."/>
            <person name="Wasmuth J.D."/>
            <person name="Brunk B."/>
            <person name="Grigg M.E."/>
            <person name="Howard J.C."/>
            <person name="Parkinson J."/>
            <person name="Roos D.S."/>
            <person name="Trees A.J."/>
            <person name="Berriman M."/>
            <person name="Pain A."/>
            <person name="Wastling J.M."/>
        </authorList>
    </citation>
    <scope>NUCLEOTIDE SEQUENCE [LARGE SCALE GENOMIC DNA]</scope>
    <source>
        <strain evidence="5">Liverpool</strain>
    </source>
</reference>
<evidence type="ECO:0000256" key="2">
    <source>
        <dbReference type="SAM" id="SignalP"/>
    </source>
</evidence>
<feature type="chain" id="PRO_5007655228" evidence="2">
    <location>
        <begin position="21"/>
        <end position="464"/>
    </location>
</feature>
<gene>
    <name evidence="4" type="ORF">BN1204_052440</name>
    <name evidence="3" type="ORF">NCLIV_052440</name>
</gene>
<dbReference type="OrthoDB" id="331834at2759"/>
<evidence type="ECO:0000313" key="4">
    <source>
        <dbReference type="EMBL" id="CEL69537.1"/>
    </source>
</evidence>
<reference evidence="3" key="2">
    <citation type="submission" date="2011-03" db="EMBL/GenBank/DDBJ databases">
        <title>Comparative genomics and transcriptomics of Neospora caninum and Toxoplasma gondii.</title>
        <authorList>
            <person name="Reid A.J."/>
            <person name="Sohal A."/>
            <person name="Harris D."/>
            <person name="Quail M."/>
            <person name="Sanders M."/>
            <person name="Berriman M."/>
            <person name="Wastling J.M."/>
            <person name="Pain A."/>
        </authorList>
    </citation>
    <scope>NUCLEOTIDE SEQUENCE</scope>
    <source>
        <strain evidence="3">Liverpool</strain>
    </source>
</reference>
<sequence>MPALGGGSLIALTALGPVLLKTSLPVGGAAAAGTLTASAPVSLAAGAAGTAVAGGGKVAGAALLSKGAVTALKGSGSFLSKATGAAVSAPPSSLAATTGEAAHIASHSAHFAHVAAKTTGSGGLAGAAGAGAIPAHPVGSSLHPHAAPVSHHPAGTMAHGTSSAHHAHADASRYRTGTTGNREVGPGGQGQTRPPHAHGQVRNNGGHLHGNSRHVLRHRPTQTSTDGNGKHGNGAPTPTGSLGTGESMAVDPTAGAEVAPSAGSREVSMITTIAGLALLRWAVGQVCCAGRRKQSDEAGGVGLKQGNRKGIAKRIARWSREEEVVVVLKDEDHVAGPGISDDRSKQLALVSVAETTGHRPAMNVHVGDKVNKALCNYKALRNEDAGNDSEEGKESVDGIISHLESETTASAGGEDDTEKDRQSSGHEDGMLGPQEIPRTHERSATAQRFTYVRRRRSGRTANFL</sequence>
<dbReference type="GeneID" id="13446522"/>
<reference evidence="3" key="1">
    <citation type="submission" date="2011-02" db="EMBL/GenBank/DDBJ databases">
        <authorList>
            <person name="Aslett M."/>
        </authorList>
    </citation>
    <scope>NUCLEOTIDE SEQUENCE</scope>
    <source>
        <strain evidence="3">Liverpool</strain>
    </source>
</reference>
<keyword evidence="5" id="KW-1185">Reference proteome</keyword>
<evidence type="ECO:0000313" key="5">
    <source>
        <dbReference type="Proteomes" id="UP000007494"/>
    </source>
</evidence>
<feature type="region of interest" description="Disordered" evidence="1">
    <location>
        <begin position="405"/>
        <end position="464"/>
    </location>
</feature>
<reference evidence="4" key="4">
    <citation type="journal article" date="2015" name="PLoS ONE">
        <title>Comprehensive Evaluation of Toxoplasma gondii VEG and Neospora caninum LIV Genomes with Tachyzoite Stage Transcriptome and Proteome Defines Novel Transcript Features.</title>
        <authorList>
            <person name="Ramaprasad A."/>
            <person name="Mourier T."/>
            <person name="Naeem R."/>
            <person name="Malas T.B."/>
            <person name="Moussa E."/>
            <person name="Panigrahi A."/>
            <person name="Vermont S.J."/>
            <person name="Otto T.D."/>
            <person name="Wastling J."/>
            <person name="Pain A."/>
        </authorList>
    </citation>
    <scope>NUCLEOTIDE SEQUENCE</scope>
    <source>
        <strain evidence="4">Liverpool</strain>
    </source>
</reference>
<feature type="region of interest" description="Disordered" evidence="1">
    <location>
        <begin position="135"/>
        <end position="246"/>
    </location>
</feature>
<keyword evidence="2" id="KW-0732">Signal</keyword>
<dbReference type="Proteomes" id="UP000007494">
    <property type="component" value="Chromosome X"/>
</dbReference>
<dbReference type="AlphaFoldDB" id="F0VL66"/>
<dbReference type="VEuPathDB" id="ToxoDB:NCLIV_052440"/>
<dbReference type="RefSeq" id="XP_003884846.1">
    <property type="nucleotide sequence ID" value="XM_003884797.1"/>
</dbReference>
<dbReference type="eggNOG" id="ENOG502QYS0">
    <property type="taxonomic scope" value="Eukaryota"/>
</dbReference>
<evidence type="ECO:0000313" key="3">
    <source>
        <dbReference type="EMBL" id="CBZ54818.1"/>
    </source>
</evidence>
<dbReference type="EMBL" id="LN714485">
    <property type="protein sequence ID" value="CEL69537.1"/>
    <property type="molecule type" value="Genomic_DNA"/>
</dbReference>
<dbReference type="EMBL" id="FR823391">
    <property type="protein sequence ID" value="CBZ54818.1"/>
    <property type="molecule type" value="Genomic_DNA"/>
</dbReference>
<feature type="compositionally biased region" description="Low complexity" evidence="1">
    <location>
        <begin position="140"/>
        <end position="164"/>
    </location>
</feature>
<organism evidence="3 5">
    <name type="scientific">Neospora caninum (strain Liverpool)</name>
    <dbReference type="NCBI Taxonomy" id="572307"/>
    <lineage>
        <taxon>Eukaryota</taxon>
        <taxon>Sar</taxon>
        <taxon>Alveolata</taxon>
        <taxon>Apicomplexa</taxon>
        <taxon>Conoidasida</taxon>
        <taxon>Coccidia</taxon>
        <taxon>Eucoccidiorida</taxon>
        <taxon>Eimeriorina</taxon>
        <taxon>Sarcocystidae</taxon>
        <taxon>Neospora</taxon>
    </lineage>
</organism>
<dbReference type="OMA" id="WAVGQVC"/>
<protein>
    <submittedName>
        <fullName evidence="3">Uncharacterized protein</fullName>
    </submittedName>
</protein>
<accession>F0VL66</accession>
<feature type="compositionally biased region" description="Basic and acidic residues" evidence="1">
    <location>
        <begin position="418"/>
        <end position="429"/>
    </location>
</feature>
<dbReference type="InParanoid" id="F0VL66"/>
<proteinExistence type="predicted"/>
<evidence type="ECO:0000256" key="1">
    <source>
        <dbReference type="SAM" id="MobiDB-lite"/>
    </source>
</evidence>
<feature type="signal peptide" evidence="2">
    <location>
        <begin position="1"/>
        <end position="20"/>
    </location>
</feature>
<feature type="compositionally biased region" description="Basic residues" evidence="1">
    <location>
        <begin position="210"/>
        <end position="220"/>
    </location>
</feature>
<name>F0VL66_NEOCL</name>